<evidence type="ECO:0000313" key="4">
    <source>
        <dbReference type="Proteomes" id="UP000298781"/>
    </source>
</evidence>
<evidence type="ECO:0000256" key="2">
    <source>
        <dbReference type="SAM" id="Phobius"/>
    </source>
</evidence>
<keyword evidence="2" id="KW-0812">Transmembrane</keyword>
<protein>
    <submittedName>
        <fullName evidence="3">DUF2189 domain-containing protein</fullName>
    </submittedName>
</protein>
<keyword evidence="2" id="KW-1133">Transmembrane helix</keyword>
<dbReference type="EMBL" id="CP039690">
    <property type="protein sequence ID" value="QCI63416.1"/>
    <property type="molecule type" value="Genomic_DNA"/>
</dbReference>
<gene>
    <name evidence="3" type="ORF">E8M01_03685</name>
</gene>
<dbReference type="InterPro" id="IPR018692">
    <property type="entry name" value="DUF2189"/>
</dbReference>
<dbReference type="Pfam" id="PF09955">
    <property type="entry name" value="DUF2189"/>
    <property type="match status" value="1"/>
</dbReference>
<evidence type="ECO:0000256" key="1">
    <source>
        <dbReference type="SAM" id="MobiDB-lite"/>
    </source>
</evidence>
<keyword evidence="4" id="KW-1185">Reference proteome</keyword>
<name>A0A4D7B1N1_9HYPH</name>
<organism evidence="3 4">
    <name type="scientific">Phreatobacter stygius</name>
    <dbReference type="NCBI Taxonomy" id="1940610"/>
    <lineage>
        <taxon>Bacteria</taxon>
        <taxon>Pseudomonadati</taxon>
        <taxon>Pseudomonadota</taxon>
        <taxon>Alphaproteobacteria</taxon>
        <taxon>Hyphomicrobiales</taxon>
        <taxon>Phreatobacteraceae</taxon>
        <taxon>Phreatobacter</taxon>
    </lineage>
</organism>
<feature type="transmembrane region" description="Helical" evidence="2">
    <location>
        <begin position="230"/>
        <end position="248"/>
    </location>
</feature>
<feature type="transmembrane region" description="Helical" evidence="2">
    <location>
        <begin position="52"/>
        <end position="73"/>
    </location>
</feature>
<keyword evidence="2" id="KW-0472">Membrane</keyword>
<feature type="transmembrane region" description="Helical" evidence="2">
    <location>
        <begin position="180"/>
        <end position="210"/>
    </location>
</feature>
<feature type="transmembrane region" description="Helical" evidence="2">
    <location>
        <begin position="85"/>
        <end position="105"/>
    </location>
</feature>
<feature type="region of interest" description="Disordered" evidence="1">
    <location>
        <begin position="1"/>
        <end position="23"/>
    </location>
</feature>
<dbReference type="AlphaFoldDB" id="A0A4D7B1N1"/>
<dbReference type="KEGG" id="pstg:E8M01_03685"/>
<sequence>MAKARAASPKSLRARADGGPAPVAPVSVAPPTIRRIVPADLKDALAKGLDDFWAMPSHLLFLCLIYPIAGLYLGRLAVGFDVLPMLFPLAAGFALIGPFAAIGLYEISRRREQGLDTSWRHAFDVLHSPSRAAIAELGGVLMVLFLCWLGVALILYRSMFGDDVPRDPIDFFREIFTSRAGWTLILVGNAIGFVFAVVTLMIGVVSFPLLLDRNVDATTAIKTSLQAVKANPATMALWGLIVAALLVLGSIPALVGLAIVMPVLGHATWHLYRKLIER</sequence>
<evidence type="ECO:0000313" key="3">
    <source>
        <dbReference type="EMBL" id="QCI63416.1"/>
    </source>
</evidence>
<reference evidence="3 4" key="1">
    <citation type="submission" date="2019-04" db="EMBL/GenBank/DDBJ databases">
        <title>Phreatobacter aquaticus sp. nov.</title>
        <authorList>
            <person name="Choi A."/>
        </authorList>
    </citation>
    <scope>NUCLEOTIDE SEQUENCE [LARGE SCALE GENOMIC DNA]</scope>
    <source>
        <strain evidence="3 4">KCTC 52518</strain>
    </source>
</reference>
<dbReference type="Proteomes" id="UP000298781">
    <property type="component" value="Chromosome"/>
</dbReference>
<dbReference type="OrthoDB" id="9809543at2"/>
<feature type="transmembrane region" description="Helical" evidence="2">
    <location>
        <begin position="137"/>
        <end position="160"/>
    </location>
</feature>
<accession>A0A4D7B1N1</accession>
<proteinExistence type="predicted"/>